<sequence>MVTQSAQFKLRCFRTDCLKCALPLPVLLIPVFVRTDLKISDGDINSLSAGCRKFYGFYSTLLNLTCESRRPKRHKKD</sequence>
<reference evidence="1" key="1">
    <citation type="submission" date="2014-11" db="EMBL/GenBank/DDBJ databases">
        <authorList>
            <person name="Amaro Gonzalez C."/>
        </authorList>
    </citation>
    <scope>NUCLEOTIDE SEQUENCE</scope>
</reference>
<protein>
    <submittedName>
        <fullName evidence="1">Uncharacterized protein</fullName>
    </submittedName>
</protein>
<organism evidence="1">
    <name type="scientific">Anguilla anguilla</name>
    <name type="common">European freshwater eel</name>
    <name type="synonym">Muraena anguilla</name>
    <dbReference type="NCBI Taxonomy" id="7936"/>
    <lineage>
        <taxon>Eukaryota</taxon>
        <taxon>Metazoa</taxon>
        <taxon>Chordata</taxon>
        <taxon>Craniata</taxon>
        <taxon>Vertebrata</taxon>
        <taxon>Euteleostomi</taxon>
        <taxon>Actinopterygii</taxon>
        <taxon>Neopterygii</taxon>
        <taxon>Teleostei</taxon>
        <taxon>Anguilliformes</taxon>
        <taxon>Anguillidae</taxon>
        <taxon>Anguilla</taxon>
    </lineage>
</organism>
<proteinExistence type="predicted"/>
<reference evidence="1" key="2">
    <citation type="journal article" date="2015" name="Fish Shellfish Immunol.">
        <title>Early steps in the European eel (Anguilla anguilla)-Vibrio vulnificus interaction in the gills: Role of the RtxA13 toxin.</title>
        <authorList>
            <person name="Callol A."/>
            <person name="Pajuelo D."/>
            <person name="Ebbesson L."/>
            <person name="Teles M."/>
            <person name="MacKenzie S."/>
            <person name="Amaro C."/>
        </authorList>
    </citation>
    <scope>NUCLEOTIDE SEQUENCE</scope>
</reference>
<accession>A0A0E9X4F7</accession>
<dbReference type="EMBL" id="GBXM01011832">
    <property type="protein sequence ID" value="JAH96745.1"/>
    <property type="molecule type" value="Transcribed_RNA"/>
</dbReference>
<dbReference type="AlphaFoldDB" id="A0A0E9X4F7"/>
<evidence type="ECO:0000313" key="1">
    <source>
        <dbReference type="EMBL" id="JAH96745.1"/>
    </source>
</evidence>
<name>A0A0E9X4F7_ANGAN</name>